<dbReference type="EMBL" id="JAZDQT010000001">
    <property type="protein sequence ID" value="MEE1943769.1"/>
    <property type="molecule type" value="Genomic_DNA"/>
</dbReference>
<feature type="signal peptide" evidence="1">
    <location>
        <begin position="1"/>
        <end position="18"/>
    </location>
</feature>
<evidence type="ECO:0000313" key="3">
    <source>
        <dbReference type="Proteomes" id="UP001336835"/>
    </source>
</evidence>
<comment type="caution">
    <text evidence="2">The sequence shown here is derived from an EMBL/GenBank/DDBJ whole genome shotgun (WGS) entry which is preliminary data.</text>
</comment>
<dbReference type="InterPro" id="IPR008969">
    <property type="entry name" value="CarboxyPept-like_regulatory"/>
</dbReference>
<keyword evidence="1" id="KW-0732">Signal</keyword>
<sequence>MKKYLLFLFLLVAATAHGQMVIKGQVIDEKSKGPLPGISIYINNSTIGTITDAEGKFSLTVPFSGKMELVASHVAYQKKTVLIEPGKNDGVLIPLKPEDKTLNEVVVKSTRNKDDNFKKWGSLFTQILLGNDGHLRAYCKIKNPEVLVFYYDKESTNLRVFAKSALLIENGFTGYLIKLDLEDFNYTFNNDIISFRYSSFFEDMKLGKADLAQIKRNRNYAYYGSKMHFMRSVYDNNLTMEGFALYAYKAIKNKERARVAGIIQQKIGDGAKADSYYYINNLFKSKDTVEYYKQIMRQDEVLAYDTTYLSARRLATLNRALGTVAFNFKDTLLVTYKIPLANYNSYMTDKSKVPPGEKLKIKDKLTFMYFIENGSINIEKNGYYPETNLFIYGDMADRRISQLLPWDFEPDKGS</sequence>
<dbReference type="Proteomes" id="UP001336835">
    <property type="component" value="Unassembled WGS sequence"/>
</dbReference>
<feature type="chain" id="PRO_5045844881" evidence="1">
    <location>
        <begin position="19"/>
        <end position="414"/>
    </location>
</feature>
<dbReference type="SUPFAM" id="SSF49464">
    <property type="entry name" value="Carboxypeptidase regulatory domain-like"/>
    <property type="match status" value="1"/>
</dbReference>
<proteinExistence type="predicted"/>
<protein>
    <submittedName>
        <fullName evidence="2">Carboxypeptidase-like regulatory domain-containing protein</fullName>
    </submittedName>
</protein>
<organism evidence="2 3">
    <name type="scientific">Pedobacter albus</name>
    <dbReference type="NCBI Taxonomy" id="3113905"/>
    <lineage>
        <taxon>Bacteria</taxon>
        <taxon>Pseudomonadati</taxon>
        <taxon>Bacteroidota</taxon>
        <taxon>Sphingobacteriia</taxon>
        <taxon>Sphingobacteriales</taxon>
        <taxon>Sphingobacteriaceae</taxon>
        <taxon>Pedobacter</taxon>
    </lineage>
</organism>
<dbReference type="RefSeq" id="WP_330106169.1">
    <property type="nucleotide sequence ID" value="NZ_JAZDQT010000001.1"/>
</dbReference>
<dbReference type="Pfam" id="PF13715">
    <property type="entry name" value="CarbopepD_reg_2"/>
    <property type="match status" value="1"/>
</dbReference>
<reference evidence="2 3" key="1">
    <citation type="submission" date="2024-01" db="EMBL/GenBank/DDBJ databases">
        <title>Pedobacter sp. nov., isolated from fresh soil.</title>
        <authorList>
            <person name="Le N.T.T."/>
        </authorList>
    </citation>
    <scope>NUCLEOTIDE SEQUENCE [LARGE SCALE GENOMIC DNA]</scope>
    <source>
        <strain evidence="2 3">KR3-3</strain>
    </source>
</reference>
<evidence type="ECO:0000256" key="1">
    <source>
        <dbReference type="SAM" id="SignalP"/>
    </source>
</evidence>
<evidence type="ECO:0000313" key="2">
    <source>
        <dbReference type="EMBL" id="MEE1943769.1"/>
    </source>
</evidence>
<keyword evidence="3" id="KW-1185">Reference proteome</keyword>
<name>A0ABU7I2S7_9SPHI</name>
<gene>
    <name evidence="2" type="ORF">VRU48_01535</name>
</gene>
<dbReference type="Gene3D" id="2.60.40.1120">
    <property type="entry name" value="Carboxypeptidase-like, regulatory domain"/>
    <property type="match status" value="1"/>
</dbReference>
<accession>A0ABU7I2S7</accession>